<dbReference type="InterPro" id="IPR011010">
    <property type="entry name" value="DNA_brk_join_enz"/>
</dbReference>
<comment type="caution">
    <text evidence="9">The sequence shown here is derived from an EMBL/GenBank/DDBJ whole genome shotgun (WGS) entry which is preliminary data.</text>
</comment>
<dbReference type="InterPro" id="IPR010998">
    <property type="entry name" value="Integrase_recombinase_N"/>
</dbReference>
<evidence type="ECO:0000256" key="1">
    <source>
        <dbReference type="ARBA" id="ARBA00003283"/>
    </source>
</evidence>
<dbReference type="Proteomes" id="UP000298324">
    <property type="component" value="Unassembled WGS sequence"/>
</dbReference>
<dbReference type="AlphaFoldDB" id="A0A4Y7RA94"/>
<dbReference type="InterPro" id="IPR002104">
    <property type="entry name" value="Integrase_catalytic"/>
</dbReference>
<feature type="domain" description="Tyr recombinase" evidence="7">
    <location>
        <begin position="126"/>
        <end position="316"/>
    </location>
</feature>
<keyword evidence="10" id="KW-1185">Reference proteome</keyword>
<evidence type="ECO:0000256" key="5">
    <source>
        <dbReference type="ARBA" id="ARBA00023172"/>
    </source>
</evidence>
<dbReference type="PROSITE" id="PS51900">
    <property type="entry name" value="CB"/>
    <property type="match status" value="1"/>
</dbReference>
<dbReference type="PROSITE" id="PS51898">
    <property type="entry name" value="TYR_RECOMBINASE"/>
    <property type="match status" value="1"/>
</dbReference>
<dbReference type="Pfam" id="PF00589">
    <property type="entry name" value="Phage_integrase"/>
    <property type="match status" value="1"/>
</dbReference>
<dbReference type="InterPro" id="IPR044068">
    <property type="entry name" value="CB"/>
</dbReference>
<evidence type="ECO:0000313" key="10">
    <source>
        <dbReference type="Proteomes" id="UP000298324"/>
    </source>
</evidence>
<dbReference type="RefSeq" id="WP_190258450.1">
    <property type="nucleotide sequence ID" value="NZ_QFGA01000002.1"/>
</dbReference>
<keyword evidence="4 6" id="KW-0238">DNA-binding</keyword>
<organism evidence="9 10">
    <name type="scientific">Pelotomaculum schinkii</name>
    <dbReference type="NCBI Taxonomy" id="78350"/>
    <lineage>
        <taxon>Bacteria</taxon>
        <taxon>Bacillati</taxon>
        <taxon>Bacillota</taxon>
        <taxon>Clostridia</taxon>
        <taxon>Eubacteriales</taxon>
        <taxon>Desulfotomaculaceae</taxon>
        <taxon>Pelotomaculum</taxon>
    </lineage>
</organism>
<name>A0A4Y7RA94_9FIRM</name>
<dbReference type="GO" id="GO:0015074">
    <property type="term" value="P:DNA integration"/>
    <property type="evidence" value="ECO:0007669"/>
    <property type="project" value="UniProtKB-KW"/>
</dbReference>
<dbReference type="Pfam" id="PF02899">
    <property type="entry name" value="Phage_int_SAM_1"/>
    <property type="match status" value="1"/>
</dbReference>
<keyword evidence="5" id="KW-0233">DNA recombination</keyword>
<evidence type="ECO:0000256" key="6">
    <source>
        <dbReference type="PROSITE-ProRule" id="PRU01248"/>
    </source>
</evidence>
<evidence type="ECO:0000313" key="9">
    <source>
        <dbReference type="EMBL" id="TEB05696.1"/>
    </source>
</evidence>
<evidence type="ECO:0000259" key="7">
    <source>
        <dbReference type="PROSITE" id="PS51898"/>
    </source>
</evidence>
<dbReference type="Gene3D" id="1.10.150.130">
    <property type="match status" value="1"/>
</dbReference>
<dbReference type="InterPro" id="IPR004107">
    <property type="entry name" value="Integrase_SAM-like_N"/>
</dbReference>
<evidence type="ECO:0000256" key="2">
    <source>
        <dbReference type="ARBA" id="ARBA00008857"/>
    </source>
</evidence>
<protein>
    <submittedName>
        <fullName evidence="9">Tyrosine recombinase XerD</fullName>
    </submittedName>
</protein>
<dbReference type="GO" id="GO:0003677">
    <property type="term" value="F:DNA binding"/>
    <property type="evidence" value="ECO:0007669"/>
    <property type="project" value="UniProtKB-UniRule"/>
</dbReference>
<dbReference type="InterPro" id="IPR013762">
    <property type="entry name" value="Integrase-like_cat_sf"/>
</dbReference>
<evidence type="ECO:0000256" key="4">
    <source>
        <dbReference type="ARBA" id="ARBA00023125"/>
    </source>
</evidence>
<evidence type="ECO:0000259" key="8">
    <source>
        <dbReference type="PROSITE" id="PS51900"/>
    </source>
</evidence>
<dbReference type="InterPro" id="IPR050090">
    <property type="entry name" value="Tyrosine_recombinase_XerCD"/>
</dbReference>
<accession>A0A4Y7RA94</accession>
<dbReference type="SUPFAM" id="SSF56349">
    <property type="entry name" value="DNA breaking-rejoining enzymes"/>
    <property type="match status" value="1"/>
</dbReference>
<comment type="function">
    <text evidence="1">Site-specific tyrosine recombinase, which acts by catalyzing the cutting and rejoining of the recombining DNA molecules.</text>
</comment>
<evidence type="ECO:0000256" key="3">
    <source>
        <dbReference type="ARBA" id="ARBA00022908"/>
    </source>
</evidence>
<dbReference type="PANTHER" id="PTHR30349">
    <property type="entry name" value="PHAGE INTEGRASE-RELATED"/>
    <property type="match status" value="1"/>
</dbReference>
<comment type="similarity">
    <text evidence="2">Belongs to the 'phage' integrase family.</text>
</comment>
<dbReference type="GO" id="GO:0006310">
    <property type="term" value="P:DNA recombination"/>
    <property type="evidence" value="ECO:0007669"/>
    <property type="project" value="UniProtKB-KW"/>
</dbReference>
<sequence length="345" mass="39685">MKNKGMQTGTLFFSMTLEFLQTYLPRQLGRSPKTIKSYRDSLTVFRRYLYDECHISVGTFKFDDCSQKCIQEFIIYLKDNGNSPGTCNQRLTALKSYLWFAADRNIAVQSVALSISRIPQCKVPKKEKETLSEEALTTILQQPPNTKMGLRDRVIMILLYDSAVRLDELLCLTLKDLSLQTDNPYIRISGKGNKERIVAITPKTADHLKQYLSVYHKKELNVNEYVFITKIKGITDRMSPGNVERFIKQYAESARKKCIQIPLKVHPHMFRRTRATDLYQSGVELELVSRILGHSSTETTKVYAKPSLEMLRKAIESVETPEQANEEPLWSKCCEEEMAMLCGLR</sequence>
<keyword evidence="3" id="KW-0229">DNA integration</keyword>
<dbReference type="PANTHER" id="PTHR30349:SF41">
    <property type="entry name" value="INTEGRASE_RECOMBINASE PROTEIN MJ0367-RELATED"/>
    <property type="match status" value="1"/>
</dbReference>
<dbReference type="Gene3D" id="1.10.443.10">
    <property type="entry name" value="Intergrase catalytic core"/>
    <property type="match status" value="1"/>
</dbReference>
<dbReference type="EMBL" id="QFGA01000002">
    <property type="protein sequence ID" value="TEB05696.1"/>
    <property type="molecule type" value="Genomic_DNA"/>
</dbReference>
<feature type="domain" description="Core-binding (CB)" evidence="8">
    <location>
        <begin position="14"/>
        <end position="102"/>
    </location>
</feature>
<reference evidence="9 10" key="1">
    <citation type="journal article" date="2018" name="Environ. Microbiol.">
        <title>Novel energy conservation strategies and behaviour of Pelotomaculum schinkii driving syntrophic propionate catabolism.</title>
        <authorList>
            <person name="Hidalgo-Ahumada C.A.P."/>
            <person name="Nobu M.K."/>
            <person name="Narihiro T."/>
            <person name="Tamaki H."/>
            <person name="Liu W.T."/>
            <person name="Kamagata Y."/>
            <person name="Stams A.J.M."/>
            <person name="Imachi H."/>
            <person name="Sousa D.Z."/>
        </authorList>
    </citation>
    <scope>NUCLEOTIDE SEQUENCE [LARGE SCALE GENOMIC DNA]</scope>
    <source>
        <strain evidence="9 10">HH</strain>
    </source>
</reference>
<gene>
    <name evidence="9" type="primary">xerD_6</name>
    <name evidence="9" type="ORF">Psch_02737</name>
</gene>
<proteinExistence type="inferred from homology"/>